<evidence type="ECO:0000313" key="1">
    <source>
        <dbReference type="EMBL" id="CAK0827122.1"/>
    </source>
</evidence>
<organism evidence="1 2">
    <name type="scientific">Prorocentrum cordatum</name>
    <dbReference type="NCBI Taxonomy" id="2364126"/>
    <lineage>
        <taxon>Eukaryota</taxon>
        <taxon>Sar</taxon>
        <taxon>Alveolata</taxon>
        <taxon>Dinophyceae</taxon>
        <taxon>Prorocentrales</taxon>
        <taxon>Prorocentraceae</taxon>
        <taxon>Prorocentrum</taxon>
    </lineage>
</organism>
<accession>A0ABN9S7X1</accession>
<name>A0ABN9S7X1_9DINO</name>
<dbReference type="Proteomes" id="UP001189429">
    <property type="component" value="Unassembled WGS sequence"/>
</dbReference>
<dbReference type="EMBL" id="CAUYUJ010009557">
    <property type="protein sequence ID" value="CAK0827122.1"/>
    <property type="molecule type" value="Genomic_DNA"/>
</dbReference>
<reference evidence="1" key="1">
    <citation type="submission" date="2023-10" db="EMBL/GenBank/DDBJ databases">
        <authorList>
            <person name="Chen Y."/>
            <person name="Shah S."/>
            <person name="Dougan E. K."/>
            <person name="Thang M."/>
            <person name="Chan C."/>
        </authorList>
    </citation>
    <scope>NUCLEOTIDE SEQUENCE [LARGE SCALE GENOMIC DNA]</scope>
</reference>
<evidence type="ECO:0000313" key="2">
    <source>
        <dbReference type="Proteomes" id="UP001189429"/>
    </source>
</evidence>
<gene>
    <name evidence="1" type="ORF">PCOR1329_LOCUS26736</name>
</gene>
<keyword evidence="2" id="KW-1185">Reference proteome</keyword>
<protein>
    <submittedName>
        <fullName evidence="1">Uncharacterized protein</fullName>
    </submittedName>
</protein>
<comment type="caution">
    <text evidence="1">The sequence shown here is derived from an EMBL/GenBank/DDBJ whole genome shotgun (WGS) entry which is preliminary data.</text>
</comment>
<sequence length="222" mass="25031">MQRCQEVPLDQVFIGSRGFPFVRDGEKKRFVLSHPWLSKEHPDPTGVKLRLLVQQLDMLQASDDHAVFVDYMSLPQNDKLNPELQRIEAASGMPKPGSHPSVRTVAEEAQFKEALSAMEQIYSIGKTPVIVLPMDGDVDAGREYISRCWCLLEFCLSMGFDNISNAAIHEPVGRLREHVESMNGHTVQGFREAFKLTHFTNKGDANVVLKLFENTLNLASRH</sequence>
<proteinExistence type="predicted"/>